<evidence type="ECO:0000259" key="7">
    <source>
        <dbReference type="PROSITE" id="PS50171"/>
    </source>
</evidence>
<keyword evidence="4" id="KW-0862">Zinc</keyword>
<reference evidence="8 9" key="1">
    <citation type="submission" date="2019-01" db="EMBL/GenBank/DDBJ databases">
        <title>A chromosome-scale genome assembly of the yellow perch, Perca flavescens.</title>
        <authorList>
            <person name="Feron R."/>
            <person name="Morvezen R."/>
            <person name="Bestin A."/>
            <person name="Haffray P."/>
            <person name="Klopp C."/>
            <person name="Zahm M."/>
            <person name="Cabau C."/>
            <person name="Roques C."/>
            <person name="Donnadieu C."/>
            <person name="Bouchez O."/>
            <person name="Christie M."/>
            <person name="Larson W."/>
            <person name="Guiguen Y."/>
        </authorList>
    </citation>
    <scope>NUCLEOTIDE SEQUENCE [LARGE SCALE GENOMIC DNA]</scope>
    <source>
        <strain evidence="8">YP-PL-M2</strain>
        <tissue evidence="8">Blood</tissue>
    </source>
</reference>
<feature type="compositionally biased region" description="Pro residues" evidence="6">
    <location>
        <begin position="85"/>
        <end position="95"/>
    </location>
</feature>
<dbReference type="SMART" id="SM00355">
    <property type="entry name" value="ZnF_C2H2"/>
    <property type="match status" value="3"/>
</dbReference>
<dbReference type="AlphaFoldDB" id="A0A484CDW9"/>
<dbReference type="PROSITE" id="PS50171">
    <property type="entry name" value="ZF_MATRIN"/>
    <property type="match status" value="1"/>
</dbReference>
<keyword evidence="2" id="KW-0479">Metal-binding</keyword>
<dbReference type="PROSITE" id="PS00028">
    <property type="entry name" value="ZINC_FINGER_C2H2_1"/>
    <property type="match status" value="1"/>
</dbReference>
<dbReference type="EMBL" id="SCKG01000016">
    <property type="protein sequence ID" value="TDH02069.1"/>
    <property type="molecule type" value="Genomic_DNA"/>
</dbReference>
<dbReference type="GO" id="GO:0005634">
    <property type="term" value="C:nucleus"/>
    <property type="evidence" value="ECO:0007669"/>
    <property type="project" value="UniProtKB-SubCell"/>
</dbReference>
<evidence type="ECO:0000313" key="8">
    <source>
        <dbReference type="EMBL" id="TDH02069.1"/>
    </source>
</evidence>
<dbReference type="InterPro" id="IPR026811">
    <property type="entry name" value="CIZ1"/>
</dbReference>
<evidence type="ECO:0000256" key="2">
    <source>
        <dbReference type="ARBA" id="ARBA00022723"/>
    </source>
</evidence>
<dbReference type="GO" id="GO:0003676">
    <property type="term" value="F:nucleic acid binding"/>
    <property type="evidence" value="ECO:0007669"/>
    <property type="project" value="InterPro"/>
</dbReference>
<feature type="region of interest" description="Disordered" evidence="6">
    <location>
        <begin position="202"/>
        <end position="303"/>
    </location>
</feature>
<organism evidence="8 9">
    <name type="scientific">Perca flavescens</name>
    <name type="common">American yellow perch</name>
    <name type="synonym">Morone flavescens</name>
    <dbReference type="NCBI Taxonomy" id="8167"/>
    <lineage>
        <taxon>Eukaryota</taxon>
        <taxon>Metazoa</taxon>
        <taxon>Chordata</taxon>
        <taxon>Craniata</taxon>
        <taxon>Vertebrata</taxon>
        <taxon>Euteleostomi</taxon>
        <taxon>Actinopterygii</taxon>
        <taxon>Neopterygii</taxon>
        <taxon>Teleostei</taxon>
        <taxon>Neoteleostei</taxon>
        <taxon>Acanthomorphata</taxon>
        <taxon>Eupercaria</taxon>
        <taxon>Perciformes</taxon>
        <taxon>Percoidei</taxon>
        <taxon>Percidae</taxon>
        <taxon>Percinae</taxon>
        <taxon>Perca</taxon>
    </lineage>
</organism>
<proteinExistence type="predicted"/>
<feature type="compositionally biased region" description="Basic and acidic residues" evidence="6">
    <location>
        <begin position="290"/>
        <end position="299"/>
    </location>
</feature>
<feature type="domain" description="Matrin-type" evidence="7">
    <location>
        <begin position="616"/>
        <end position="647"/>
    </location>
</feature>
<dbReference type="InterPro" id="IPR013087">
    <property type="entry name" value="Znf_C2H2_type"/>
</dbReference>
<dbReference type="Proteomes" id="UP000295070">
    <property type="component" value="Chromosome 16"/>
</dbReference>
<dbReference type="GO" id="GO:0008270">
    <property type="term" value="F:zinc ion binding"/>
    <property type="evidence" value="ECO:0007669"/>
    <property type="project" value="UniProtKB-KW"/>
</dbReference>
<keyword evidence="5" id="KW-0539">Nucleus</keyword>
<protein>
    <recommendedName>
        <fullName evidence="7">Matrin-type domain-containing protein</fullName>
    </recommendedName>
</protein>
<keyword evidence="9" id="KW-1185">Reference proteome</keyword>
<dbReference type="InterPro" id="IPR056345">
    <property type="entry name" value="Znf-C2H2_CIZ1"/>
</dbReference>
<dbReference type="PANTHER" id="PTHR15491:SF12">
    <property type="entry name" value="CDKN1A INTERACTING ZINC FINGER PROTEIN 1B ISOFORM X1-RELATED"/>
    <property type="match status" value="1"/>
</dbReference>
<feature type="compositionally biased region" description="Polar residues" evidence="6">
    <location>
        <begin position="248"/>
        <end position="262"/>
    </location>
</feature>
<evidence type="ECO:0000313" key="9">
    <source>
        <dbReference type="Proteomes" id="UP000295070"/>
    </source>
</evidence>
<feature type="compositionally biased region" description="Basic residues" evidence="6">
    <location>
        <begin position="804"/>
        <end position="817"/>
    </location>
</feature>
<feature type="compositionally biased region" description="Low complexity" evidence="6">
    <location>
        <begin position="205"/>
        <end position="230"/>
    </location>
</feature>
<evidence type="ECO:0000256" key="5">
    <source>
        <dbReference type="ARBA" id="ARBA00023242"/>
    </source>
</evidence>
<dbReference type="InterPro" id="IPR036236">
    <property type="entry name" value="Znf_C2H2_sf"/>
</dbReference>
<dbReference type="Pfam" id="PF23330">
    <property type="entry name" value="zf-C2H2_14"/>
    <property type="match status" value="1"/>
</dbReference>
<dbReference type="SUPFAM" id="SSF57667">
    <property type="entry name" value="beta-beta-alpha zinc fingers"/>
    <property type="match status" value="2"/>
</dbReference>
<feature type="compositionally biased region" description="Acidic residues" evidence="6">
    <location>
        <begin position="772"/>
        <end position="781"/>
    </location>
</feature>
<dbReference type="Gene3D" id="3.30.160.60">
    <property type="entry name" value="Classic Zinc Finger"/>
    <property type="match status" value="1"/>
</dbReference>
<name>A0A484CDW9_PERFV</name>
<comment type="subcellular location">
    <subcellularLocation>
        <location evidence="1">Nucleus</location>
    </subcellularLocation>
</comment>
<sequence>MASHIRRLCSHFEKRDPQITQLVQRTEQITEEVVRTSNFSTLCASKMLLDNHQYSLLSSLRNIFYCKECQHIGTSQLLVCQLTQQPPPPPQPPPGHHVSHHHHQAQRAIPVAPQTAPPPRMVNLCQATQTTILAPNPMLQGALLMQQMQGNMRAFGMAGQQFRQFFTARSRSSLLGPVPMGMAIKSPMMGFPAGRSFHPHARYYNNNNNNTTTTTTTTTASSSSSSITIADSAARQPDRKRDSEQMAAESTDNQPAANSTNEATDKTETDGAMGGIDEPTQPSEEQLEEPVVKKQRTEGSEEQCVVETIADADGEILSSECNSNTDSQPEDCILLEEECSTGRSGVVEALEEGKAAEVRSCLSAPSPSARPSEDDQQVDLLSEEMPQGKDDPLASPDNQPEEEDGVVEGASTFYCYLCSITCHNQQNFRSHMNSVSHQQRMMEIQHMSNACLVTLLPRVQESLQDAIKDGEKKADLKHWCATCHTHFTSSIMDHRRTEEHKLAIAISSCTVCKKHFRTSQIFVEHLQSQEHRQKLEKLQEQEGCETLGKLTAMDTDGFSLEEVEGSEVEEGEKRQINEQDDWSSLKEVTLKDIASDEQYDSDTVYGSSFFVPVAGFICRLCNKFYHFESSALHTHCKSIKHFENLKRYRELLSQKSGAVESSRESLLAADSLRPVTETTTDCTDENSLSDETGLVTNLNSIQPIITLTLQTENQQQAEPDPTSQDLVSTSATSTGNTDQELSLHIKKEEPTSQVSVVLESPAELPAGSREEPDSEPADAAEDANRDEEREAPAVPGKKNGTGKAKPKRRSGRATNRR</sequence>
<evidence type="ECO:0000256" key="4">
    <source>
        <dbReference type="ARBA" id="ARBA00022833"/>
    </source>
</evidence>
<evidence type="ECO:0000256" key="3">
    <source>
        <dbReference type="ARBA" id="ARBA00022771"/>
    </source>
</evidence>
<dbReference type="InterPro" id="IPR000690">
    <property type="entry name" value="Matrin/U1-C_Znf_C2H2"/>
</dbReference>
<feature type="region of interest" description="Disordered" evidence="6">
    <location>
        <begin position="712"/>
        <end position="817"/>
    </location>
</feature>
<dbReference type="PANTHER" id="PTHR15491">
    <property type="match status" value="1"/>
</dbReference>
<dbReference type="SMART" id="SM00451">
    <property type="entry name" value="ZnF_U1"/>
    <property type="match status" value="4"/>
</dbReference>
<feature type="compositionally biased region" description="Polar residues" evidence="6">
    <location>
        <begin position="712"/>
        <end position="740"/>
    </location>
</feature>
<evidence type="ECO:0000256" key="6">
    <source>
        <dbReference type="SAM" id="MobiDB-lite"/>
    </source>
</evidence>
<feature type="region of interest" description="Disordered" evidence="6">
    <location>
        <begin position="83"/>
        <end position="108"/>
    </location>
</feature>
<dbReference type="STRING" id="8167.A0A484CDW9"/>
<comment type="caution">
    <text evidence="8">The sequence shown here is derived from an EMBL/GenBank/DDBJ whole genome shotgun (WGS) entry which is preliminary data.</text>
</comment>
<evidence type="ECO:0000256" key="1">
    <source>
        <dbReference type="ARBA" id="ARBA00004123"/>
    </source>
</evidence>
<feature type="compositionally biased region" description="Basic and acidic residues" evidence="6">
    <location>
        <begin position="782"/>
        <end position="791"/>
    </location>
</feature>
<accession>A0A484CDW9</accession>
<gene>
    <name evidence="8" type="ORF">EPR50_G00169570</name>
</gene>
<feature type="compositionally biased region" description="Basic and acidic residues" evidence="6">
    <location>
        <begin position="741"/>
        <end position="750"/>
    </location>
</feature>
<dbReference type="InterPro" id="IPR003604">
    <property type="entry name" value="Matrin/U1-like-C_Znf_C2H2"/>
</dbReference>
<keyword evidence="3" id="KW-0863">Zinc-finger</keyword>